<organism evidence="2 5">
    <name type="scientific">Adineta ricciae</name>
    <name type="common">Rotifer</name>
    <dbReference type="NCBI Taxonomy" id="249248"/>
    <lineage>
        <taxon>Eukaryota</taxon>
        <taxon>Metazoa</taxon>
        <taxon>Spiralia</taxon>
        <taxon>Gnathifera</taxon>
        <taxon>Rotifera</taxon>
        <taxon>Eurotatoria</taxon>
        <taxon>Bdelloidea</taxon>
        <taxon>Adinetida</taxon>
        <taxon>Adinetidae</taxon>
        <taxon>Adineta</taxon>
    </lineage>
</organism>
<dbReference type="GO" id="GO:0000045">
    <property type="term" value="P:autophagosome assembly"/>
    <property type="evidence" value="ECO:0007669"/>
    <property type="project" value="TreeGrafter"/>
</dbReference>
<dbReference type="GO" id="GO:0043495">
    <property type="term" value="F:protein-membrane adaptor activity"/>
    <property type="evidence" value="ECO:0007669"/>
    <property type="project" value="TreeGrafter"/>
</dbReference>
<dbReference type="OrthoDB" id="16772at2759"/>
<evidence type="ECO:0000313" key="5">
    <source>
        <dbReference type="Proteomes" id="UP000663852"/>
    </source>
</evidence>
<dbReference type="GO" id="GO:0035032">
    <property type="term" value="C:phosphatidylinositol 3-kinase complex, class III"/>
    <property type="evidence" value="ECO:0007669"/>
    <property type="project" value="TreeGrafter"/>
</dbReference>
<dbReference type="GO" id="GO:0097632">
    <property type="term" value="C:extrinsic component of phagophore assembly site membrane"/>
    <property type="evidence" value="ECO:0007669"/>
    <property type="project" value="TreeGrafter"/>
</dbReference>
<dbReference type="InterPro" id="IPR018791">
    <property type="entry name" value="UV_resistance/autophagy_Atg14"/>
</dbReference>
<evidence type="ECO:0000313" key="3">
    <source>
        <dbReference type="EMBL" id="CAF1002272.1"/>
    </source>
</evidence>
<dbReference type="AlphaFoldDB" id="A0A814BEM5"/>
<accession>A0A814BEM5</accession>
<dbReference type="EMBL" id="CAJNOJ010000039">
    <property type="protein sequence ID" value="CAF0925891.1"/>
    <property type="molecule type" value="Genomic_DNA"/>
</dbReference>
<dbReference type="PANTHER" id="PTHR13664:SF0">
    <property type="entry name" value="BECLIN 1-ASSOCIATED AUTOPHAGY-RELATED KEY REGULATOR"/>
    <property type="match status" value="1"/>
</dbReference>
<evidence type="ECO:0008006" key="6">
    <source>
        <dbReference type="Google" id="ProtNLM"/>
    </source>
</evidence>
<dbReference type="GO" id="GO:0016240">
    <property type="term" value="P:autophagosome membrane docking"/>
    <property type="evidence" value="ECO:0007669"/>
    <property type="project" value="TreeGrafter"/>
</dbReference>
<dbReference type="Proteomes" id="UP000663852">
    <property type="component" value="Unassembled WGS sequence"/>
</dbReference>
<reference evidence="2" key="1">
    <citation type="submission" date="2021-02" db="EMBL/GenBank/DDBJ databases">
        <authorList>
            <person name="Nowell W R."/>
        </authorList>
    </citation>
    <scope>NUCLEOTIDE SEQUENCE</scope>
</reference>
<evidence type="ECO:0000313" key="2">
    <source>
        <dbReference type="EMBL" id="CAF0925891.1"/>
    </source>
</evidence>
<keyword evidence="1" id="KW-0175">Coiled coil</keyword>
<keyword evidence="4" id="KW-1185">Reference proteome</keyword>
<evidence type="ECO:0000256" key="1">
    <source>
        <dbReference type="ARBA" id="ARBA00023054"/>
    </source>
</evidence>
<dbReference type="GO" id="GO:0097629">
    <property type="term" value="C:extrinsic component of omegasome membrane"/>
    <property type="evidence" value="ECO:0007669"/>
    <property type="project" value="TreeGrafter"/>
</dbReference>
<evidence type="ECO:0000313" key="4">
    <source>
        <dbReference type="Proteomes" id="UP000663828"/>
    </source>
</evidence>
<gene>
    <name evidence="2" type="ORF">EDS130_LOCUS11025</name>
    <name evidence="3" type="ORF">XAT740_LOCUS13269</name>
</gene>
<dbReference type="GO" id="GO:0009267">
    <property type="term" value="P:cellular response to starvation"/>
    <property type="evidence" value="ECO:0007669"/>
    <property type="project" value="TreeGrafter"/>
</dbReference>
<dbReference type="Proteomes" id="UP000663828">
    <property type="component" value="Unassembled WGS sequence"/>
</dbReference>
<dbReference type="GO" id="GO:0005776">
    <property type="term" value="C:autophagosome"/>
    <property type="evidence" value="ECO:0007669"/>
    <property type="project" value="TreeGrafter"/>
</dbReference>
<sequence>MSNDEDDAGEDTPVTPLPNQFFFSIYRENESGNTNGNEQEDNLKIISPYKCLLCRKYVDGPMLTCTICVNAGAFCPSNHRTCSHKRREFLLKLLNKDDYYEFLQYSNSKTYHLRCCDRMFLLTKFQSEKKTLQVEYETKLGESMKMHEMYEDIQTRKLRLNLMHDRIKIIRERIEQKKQRKIETSRRISAITERIQTIKVELTGVNNKMISVEGQLKSQIHVLTKQIQKLNKIRHEFFNDLSKYIFPIKDASASEDAQGTRIINPSQAQLSTNSDEMDDEQIEQKKRTVNQDCRLQIVNSYLVKNGDYQIHSLLLAADTERKNQAPGSAYTTEPHALYEVVSGLSHACQLVNVMAFCLQIHLPFRLHCAVFHTNDLTAEDLRANITKLDANIVSSCLSQGIPCELDNASHTLENLLHLLQLDKYPSRPRSVSFSLEYINTIKKWVDQISGVPMNDYWSDEDDNDEANLSNDNEWEAISAGDFIPNDQSVSDYSDSTSSNSSQQHSTLMSSSIEFLRNKFLFR</sequence>
<name>A0A814BEM5_ADIRI</name>
<dbReference type="Pfam" id="PF10186">
    <property type="entry name" value="ATG14"/>
    <property type="match status" value="1"/>
</dbReference>
<dbReference type="PANTHER" id="PTHR13664">
    <property type="entry name" value="BECLIN 1-ASSOCIATED AUTOPHAGY-RELATED KEY REGULATOR"/>
    <property type="match status" value="1"/>
</dbReference>
<comment type="caution">
    <text evidence="2">The sequence shown here is derived from an EMBL/GenBank/DDBJ whole genome shotgun (WGS) entry which is preliminary data.</text>
</comment>
<proteinExistence type="predicted"/>
<dbReference type="GO" id="GO:0035014">
    <property type="term" value="F:phosphatidylinositol 3-kinase regulator activity"/>
    <property type="evidence" value="ECO:0007669"/>
    <property type="project" value="TreeGrafter"/>
</dbReference>
<dbReference type="GO" id="GO:0000423">
    <property type="term" value="P:mitophagy"/>
    <property type="evidence" value="ECO:0007669"/>
    <property type="project" value="TreeGrafter"/>
</dbReference>
<dbReference type="EMBL" id="CAJNOR010000767">
    <property type="protein sequence ID" value="CAF1002272.1"/>
    <property type="molecule type" value="Genomic_DNA"/>
</dbReference>
<protein>
    <recommendedName>
        <fullName evidence="6">Beclin 1-associated autophagy-related key regulator-like protein</fullName>
    </recommendedName>
</protein>